<comment type="caution">
    <text evidence="1">The sequence shown here is derived from an EMBL/GenBank/DDBJ whole genome shotgun (WGS) entry which is preliminary data.</text>
</comment>
<organism evidence="1 2">
    <name type="scientific">Novosphingobium resinovorum</name>
    <dbReference type="NCBI Taxonomy" id="158500"/>
    <lineage>
        <taxon>Bacteria</taxon>
        <taxon>Pseudomonadati</taxon>
        <taxon>Pseudomonadota</taxon>
        <taxon>Alphaproteobacteria</taxon>
        <taxon>Sphingomonadales</taxon>
        <taxon>Sphingomonadaceae</taxon>
        <taxon>Novosphingobium</taxon>
    </lineage>
</organism>
<dbReference type="Proteomes" id="UP000024329">
    <property type="component" value="Unassembled WGS sequence"/>
</dbReference>
<name>A0A031JBX0_9SPHN</name>
<dbReference type="eggNOG" id="ENOG5032BA6">
    <property type="taxonomic scope" value="Bacteria"/>
</dbReference>
<dbReference type="PATRIC" id="fig|158500.4.peg.5458"/>
<evidence type="ECO:0000313" key="2">
    <source>
        <dbReference type="Proteomes" id="UP000024329"/>
    </source>
</evidence>
<dbReference type="EMBL" id="JFYZ01000065">
    <property type="protein sequence ID" value="EZP70676.1"/>
    <property type="molecule type" value="Genomic_DNA"/>
</dbReference>
<gene>
    <name evidence="1" type="ORF">BV97_05385</name>
</gene>
<sequence length="140" mass="15606">MEKAYVRTEIQMTPQAEADFLIQEIRDTRSAYDNATVDKWRAQHLGMIGLRMSALVRAARKVLAAAHPTTQSDTDADQCTMLEARTSTYLNSASRLAATMEHEWPRDIQQEIDAQADDLIRDADAISAELAAIVARYPAP</sequence>
<dbReference type="AlphaFoldDB" id="A0A031JBX0"/>
<proteinExistence type="predicted"/>
<evidence type="ECO:0000313" key="1">
    <source>
        <dbReference type="EMBL" id="EZP70676.1"/>
    </source>
</evidence>
<reference evidence="1 2" key="1">
    <citation type="submission" date="2014-03" db="EMBL/GenBank/DDBJ databases">
        <title>Whole genome sequence of Novosphingobium resinovorum KF1.</title>
        <authorList>
            <person name="Gan H.M."/>
            <person name="Gan H.Y."/>
            <person name="Chew T.H."/>
            <person name="Savka M.A."/>
        </authorList>
    </citation>
    <scope>NUCLEOTIDE SEQUENCE [LARGE SCALE GENOMIC DNA]</scope>
    <source>
        <strain evidence="1 2">KF1</strain>
    </source>
</reference>
<protein>
    <submittedName>
        <fullName evidence="1">Uncharacterized protein</fullName>
    </submittedName>
</protein>
<accession>A0A031JBX0</accession>